<evidence type="ECO:0008006" key="3">
    <source>
        <dbReference type="Google" id="ProtNLM"/>
    </source>
</evidence>
<evidence type="ECO:0000313" key="2">
    <source>
        <dbReference type="Proteomes" id="UP001165042"/>
    </source>
</evidence>
<organism evidence="1 2">
    <name type="scientific">Actinokineospora globicatena</name>
    <dbReference type="NCBI Taxonomy" id="103729"/>
    <lineage>
        <taxon>Bacteria</taxon>
        <taxon>Bacillati</taxon>
        <taxon>Actinomycetota</taxon>
        <taxon>Actinomycetes</taxon>
        <taxon>Pseudonocardiales</taxon>
        <taxon>Pseudonocardiaceae</taxon>
        <taxon>Actinokineospora</taxon>
    </lineage>
</organism>
<dbReference type="InterPro" id="IPR036770">
    <property type="entry name" value="Ankyrin_rpt-contain_sf"/>
</dbReference>
<accession>A0A9W6V8F4</accession>
<keyword evidence="2" id="KW-1185">Reference proteome</keyword>
<protein>
    <recommendedName>
        <fullName evidence="3">Ankyrin repeat-containing protein</fullName>
    </recommendedName>
</protein>
<dbReference type="EMBL" id="BSSD01000007">
    <property type="protein sequence ID" value="GLW93890.1"/>
    <property type="molecule type" value="Genomic_DNA"/>
</dbReference>
<comment type="caution">
    <text evidence="1">The sequence shown here is derived from an EMBL/GenBank/DDBJ whole genome shotgun (WGS) entry which is preliminary data.</text>
</comment>
<dbReference type="Proteomes" id="UP001165042">
    <property type="component" value="Unassembled WGS sequence"/>
</dbReference>
<sequence>MTEFAGPAEEFLAHACLTYGADDPARVVRAREVLAANPGIVDANLAVLVVLGDVERVRAWIAREPAAALRQTGPFEWEPVLYLTYGRFGGGDPVAVAEALLAAGADPDSGYLWEGLPSPFTALTGCFGGGEGDQPPHPDGLAVARVLLAAGADPNDNQTLYNRQFRTDDAHLRLLFEFGLGRGAPRWPMAPAPGRMLHDVLLWAARTGQRDRVALLLDNGVDPDPGIPGHPIHLGLSPLEVAEHNGHTEVADLLRP</sequence>
<reference evidence="1" key="1">
    <citation type="submission" date="2023-02" db="EMBL/GenBank/DDBJ databases">
        <title>Actinokineospora globicatena NBRC 15670.</title>
        <authorList>
            <person name="Ichikawa N."/>
            <person name="Sato H."/>
            <person name="Tonouchi N."/>
        </authorList>
    </citation>
    <scope>NUCLEOTIDE SEQUENCE</scope>
    <source>
        <strain evidence="1">NBRC 15670</strain>
    </source>
</reference>
<dbReference type="SUPFAM" id="SSF48403">
    <property type="entry name" value="Ankyrin repeat"/>
    <property type="match status" value="1"/>
</dbReference>
<name>A0A9W6V8F4_9PSEU</name>
<evidence type="ECO:0000313" key="1">
    <source>
        <dbReference type="EMBL" id="GLW93890.1"/>
    </source>
</evidence>
<dbReference type="AlphaFoldDB" id="A0A9W6V8F4"/>
<dbReference type="Gene3D" id="1.25.40.20">
    <property type="entry name" value="Ankyrin repeat-containing domain"/>
    <property type="match status" value="1"/>
</dbReference>
<proteinExistence type="predicted"/>
<gene>
    <name evidence="1" type="ORF">Aglo03_47060</name>
</gene>